<dbReference type="InterPro" id="IPR009045">
    <property type="entry name" value="Zn_M74/Hedgehog-like"/>
</dbReference>
<dbReference type="InterPro" id="IPR000755">
    <property type="entry name" value="A_A_dipeptidase"/>
</dbReference>
<dbReference type="GO" id="GO:0160237">
    <property type="term" value="F:D-Ala-D-Ala dipeptidase activity"/>
    <property type="evidence" value="ECO:0007669"/>
    <property type="project" value="UniProtKB-EC"/>
</dbReference>
<dbReference type="GO" id="GO:0046872">
    <property type="term" value="F:metal ion binding"/>
    <property type="evidence" value="ECO:0007669"/>
    <property type="project" value="UniProtKB-KW"/>
</dbReference>
<comment type="caution">
    <text evidence="9">The sequence shown here is derived from an EMBL/GenBank/DDBJ whole genome shotgun (WGS) entry which is preliminary data.</text>
</comment>
<dbReference type="PANTHER" id="PTHR43126">
    <property type="entry name" value="D-ALANYL-D-ALANINE DIPEPTIDASE"/>
    <property type="match status" value="1"/>
</dbReference>
<keyword evidence="3" id="KW-0479">Metal-binding</keyword>
<keyword evidence="5" id="KW-0862">Zinc</keyword>
<evidence type="ECO:0000313" key="9">
    <source>
        <dbReference type="EMBL" id="RHW37514.1"/>
    </source>
</evidence>
<keyword evidence="2" id="KW-0645">Protease</keyword>
<evidence type="ECO:0000256" key="8">
    <source>
        <dbReference type="ARBA" id="ARBA00023316"/>
    </source>
</evidence>
<comment type="catalytic activity">
    <reaction evidence="1">
        <text>D-alanyl-D-alanine + H2O = 2 D-alanine</text>
        <dbReference type="Rhea" id="RHEA:20661"/>
        <dbReference type="ChEBI" id="CHEBI:15377"/>
        <dbReference type="ChEBI" id="CHEBI:57416"/>
        <dbReference type="ChEBI" id="CHEBI:57822"/>
        <dbReference type="EC" id="3.4.13.22"/>
    </reaction>
</comment>
<evidence type="ECO:0000256" key="6">
    <source>
        <dbReference type="ARBA" id="ARBA00022997"/>
    </source>
</evidence>
<dbReference type="Gene3D" id="2.30.30.40">
    <property type="entry name" value="SH3 Domains"/>
    <property type="match status" value="1"/>
</dbReference>
<sequence length="375" mass="41663">MGLLVIVLAAAYLLNKPSNEEKQIENADTDIQPETAPAFKQIIEPDPPKEYIGELELPIDGATGYASIEMDLKSSADDQSDTIEILEAGTGFVILEEVDDWWLIETNGKSGWVKHQFCLINLPDVIPSIIYNNTNTYSSKFVSSGKSLPGITGQALYKGKTYNERLDKEEYIVPVLYAMSKKIFLAQQFALEDDNTLVIYEGYRPYSIQQAVVKALSTLAHADQKVMAGINSYPWSTFWFIDTKVSNHQIGYAIDVSLAKIDSKTESTIGDYLIKEITKYTEYKMPTPIHELSMASATFTAPVSAKSPTDWKKAILDPDMNKPALLLQMYCTDAGLTPLASEWWHFNDLDALNSVTGNSSDGSYILSEVHSVIPL</sequence>
<keyword evidence="7" id="KW-0482">Metalloprotease</keyword>
<dbReference type="GO" id="GO:0006508">
    <property type="term" value="P:proteolysis"/>
    <property type="evidence" value="ECO:0007669"/>
    <property type="project" value="UniProtKB-KW"/>
</dbReference>
<keyword evidence="8" id="KW-0961">Cell wall biogenesis/degradation</keyword>
<keyword evidence="10" id="KW-1185">Reference proteome</keyword>
<dbReference type="EMBL" id="QWEI01000003">
    <property type="protein sequence ID" value="RHW37514.1"/>
    <property type="molecule type" value="Genomic_DNA"/>
</dbReference>
<evidence type="ECO:0000256" key="4">
    <source>
        <dbReference type="ARBA" id="ARBA00022801"/>
    </source>
</evidence>
<evidence type="ECO:0000256" key="5">
    <source>
        <dbReference type="ARBA" id="ARBA00022833"/>
    </source>
</evidence>
<dbReference type="Gene3D" id="3.30.1380.10">
    <property type="match status" value="1"/>
</dbReference>
<proteinExistence type="predicted"/>
<evidence type="ECO:0000256" key="2">
    <source>
        <dbReference type="ARBA" id="ARBA00022670"/>
    </source>
</evidence>
<evidence type="ECO:0000256" key="7">
    <source>
        <dbReference type="ARBA" id="ARBA00023049"/>
    </source>
</evidence>
<reference evidence="9 10" key="1">
    <citation type="submission" date="2018-08" db="EMBL/GenBank/DDBJ databases">
        <title>Lysinibacillus sp. YLB-03 draft genome sequence.</title>
        <authorList>
            <person name="Yu L."/>
        </authorList>
    </citation>
    <scope>NUCLEOTIDE SEQUENCE [LARGE SCALE GENOMIC DNA]</scope>
    <source>
        <strain evidence="9 10">YLB-03</strain>
    </source>
</reference>
<evidence type="ECO:0008006" key="11">
    <source>
        <dbReference type="Google" id="ProtNLM"/>
    </source>
</evidence>
<keyword evidence="4" id="KW-0378">Hydrolase</keyword>
<name>A0A396S9D4_9BACL</name>
<dbReference type="GO" id="GO:0008237">
    <property type="term" value="F:metallopeptidase activity"/>
    <property type="evidence" value="ECO:0007669"/>
    <property type="project" value="UniProtKB-KW"/>
</dbReference>
<evidence type="ECO:0000256" key="3">
    <source>
        <dbReference type="ARBA" id="ARBA00022723"/>
    </source>
</evidence>
<accession>A0A396S9D4</accession>
<dbReference type="Proteomes" id="UP000265692">
    <property type="component" value="Unassembled WGS sequence"/>
</dbReference>
<evidence type="ECO:0000256" key="1">
    <source>
        <dbReference type="ARBA" id="ARBA00001362"/>
    </source>
</evidence>
<protein>
    <recommendedName>
        <fullName evidence="11">SH3b domain-containing protein</fullName>
    </recommendedName>
</protein>
<dbReference type="AlphaFoldDB" id="A0A396S9D4"/>
<evidence type="ECO:0000313" key="10">
    <source>
        <dbReference type="Proteomes" id="UP000265692"/>
    </source>
</evidence>
<dbReference type="GO" id="GO:0071555">
    <property type="term" value="P:cell wall organization"/>
    <property type="evidence" value="ECO:0007669"/>
    <property type="project" value="UniProtKB-KW"/>
</dbReference>
<dbReference type="SUPFAM" id="SSF55166">
    <property type="entry name" value="Hedgehog/DD-peptidase"/>
    <property type="match status" value="1"/>
</dbReference>
<keyword evidence="6" id="KW-0224">Dipeptidase</keyword>
<gene>
    <name evidence="9" type="ORF">D1B33_08240</name>
</gene>
<organism evidence="9 10">
    <name type="scientific">Ureibacillus yapensis</name>
    <dbReference type="NCBI Taxonomy" id="2304605"/>
    <lineage>
        <taxon>Bacteria</taxon>
        <taxon>Bacillati</taxon>
        <taxon>Bacillota</taxon>
        <taxon>Bacilli</taxon>
        <taxon>Bacillales</taxon>
        <taxon>Caryophanaceae</taxon>
        <taxon>Ureibacillus</taxon>
    </lineage>
</organism>